<sequence>MALSKHPLDSGWEFRQKDDDSASSWLPARGIPSEVHLDLLANGKIPDPFLDLNELSVRWIADKDWVYRTQFAQPKKPVASEPTVTDLVFEGLDTFATVSLNGTEILKSNNMFLSHRVDVSKLLRDQNFLEVTFDSARLRGLQLVEEHSHEHNFYVRQTEVSRIPVRKAQYHWGWDWGPILTTAGPWRPIYLEQYRVRVDDVWAQTKVSSDLKSCSGHLFAKVDGGNTTSRNVTLSIALDGETVFEKACDVDENGLAQTEFSLSQPKLWYPHGYGSQTRYALTATVGSYDKKSKMIGIRRTELVQEKDDYGKSFYFRINGIDVFAGGSCWIPADSFVSQISEQRYRDWMKLMIDGNQIMVRVWGGGIYEAESMIDACDELGILVWHDFQFACGSYPTYPSYLESVEQEAREAVRRYRMHPSLLIWAGSNEDYQVQERYKLDYDYEDKDPQSWLKSSFPARYTYEYMLPKIVKEEDPFALYHPTSPWGDGKPTADPTVGDIHQWNIWHGAMNRYQECSELGGRFISEFGMEAYPHLETIRNAITNPQQQQPGSMAMDFRNKAIDHERRMATYVAENLLVKCDLASYTHLTQVVQAETMHMAYKTWRREWGREGSRKCGGVLVWQLNDCWPTMSWAVVDYHLVKKPAYYAISRALEPVTVGISTLYRDWTSGHADPRGLTTFEKFDLWIASNKVHPVNLDLTVRIISVRTGEDVQQPMRHNAITALPNSTTEVLRDHAVASSKKESSMAHQPYDITQDEPIIIHAVIKAEGKVLASDTCWPQPLKYLDFSDRGVTFKSTSPTQLTISVSRPVKGFVIEETRATKLSDNGFDIIPGEDKSLMWQA</sequence>
<dbReference type="InterPro" id="IPR036156">
    <property type="entry name" value="Beta-gal/glucu_dom_sf"/>
</dbReference>
<keyword evidence="4" id="KW-0378">Hydrolase</keyword>
<evidence type="ECO:0000256" key="7">
    <source>
        <dbReference type="ARBA" id="ARBA00023326"/>
    </source>
</evidence>
<keyword evidence="15" id="KW-1185">Reference proteome</keyword>
<evidence type="ECO:0000256" key="10">
    <source>
        <dbReference type="ARBA" id="ARBA00041614"/>
    </source>
</evidence>
<reference evidence="14 15" key="1">
    <citation type="submission" date="2018-06" db="EMBL/GenBank/DDBJ databases">
        <title>Complete Genomes of Monosporascus.</title>
        <authorList>
            <person name="Robinson A.J."/>
            <person name="Natvig D.O."/>
        </authorList>
    </citation>
    <scope>NUCLEOTIDE SEQUENCE [LARGE SCALE GENOMIC DNA]</scope>
    <source>
        <strain evidence="14 15">CBS 609.92</strain>
    </source>
</reference>
<dbReference type="InterPro" id="IPR008979">
    <property type="entry name" value="Galactose-bd-like_sf"/>
</dbReference>
<dbReference type="EMBL" id="QJNS01000019">
    <property type="protein sequence ID" value="RYO93283.1"/>
    <property type="molecule type" value="Genomic_DNA"/>
</dbReference>
<protein>
    <recommendedName>
        <fullName evidence="9">Beta-mannosidase B</fullName>
        <ecNumber evidence="3">3.2.1.25</ecNumber>
    </recommendedName>
    <alternativeName>
        <fullName evidence="10">Mannanase B</fullName>
    </alternativeName>
</protein>
<dbReference type="InterPro" id="IPR050887">
    <property type="entry name" value="Beta-mannosidase_GH2"/>
</dbReference>
<evidence type="ECO:0000256" key="3">
    <source>
        <dbReference type="ARBA" id="ARBA00012754"/>
    </source>
</evidence>
<feature type="domain" description="Mannosidase Ig/CBM-like" evidence="12">
    <location>
        <begin position="681"/>
        <end position="783"/>
    </location>
</feature>
<keyword evidence="5" id="KW-0119">Carbohydrate metabolism</keyword>
<dbReference type="Gene3D" id="3.20.20.80">
    <property type="entry name" value="Glycosidases"/>
    <property type="match status" value="1"/>
</dbReference>
<gene>
    <name evidence="14" type="ORF">DL762_001232</name>
</gene>
<feature type="domain" description="Beta-mannosidase-like galactose-binding" evidence="13">
    <location>
        <begin position="12"/>
        <end position="187"/>
    </location>
</feature>
<dbReference type="Pfam" id="PF17786">
    <property type="entry name" value="Mannosidase_ig"/>
    <property type="match status" value="1"/>
</dbReference>
<dbReference type="SUPFAM" id="SSF51445">
    <property type="entry name" value="(Trans)glycosidases"/>
    <property type="match status" value="1"/>
</dbReference>
<keyword evidence="6" id="KW-0326">Glycosidase</keyword>
<dbReference type="Proteomes" id="UP000294003">
    <property type="component" value="Unassembled WGS sequence"/>
</dbReference>
<evidence type="ECO:0000313" key="15">
    <source>
        <dbReference type="Proteomes" id="UP000294003"/>
    </source>
</evidence>
<dbReference type="PANTHER" id="PTHR43730">
    <property type="entry name" value="BETA-MANNOSIDASE"/>
    <property type="match status" value="1"/>
</dbReference>
<evidence type="ECO:0000256" key="4">
    <source>
        <dbReference type="ARBA" id="ARBA00022801"/>
    </source>
</evidence>
<comment type="caution">
    <text evidence="14">The sequence shown here is derived from an EMBL/GenBank/DDBJ whole genome shotgun (WGS) entry which is preliminary data.</text>
</comment>
<dbReference type="PANTHER" id="PTHR43730:SF1">
    <property type="entry name" value="BETA-MANNOSIDASE"/>
    <property type="match status" value="1"/>
</dbReference>
<dbReference type="Gene3D" id="2.60.40.10">
    <property type="entry name" value="Immunoglobulins"/>
    <property type="match status" value="1"/>
</dbReference>
<keyword evidence="7" id="KW-0624">Polysaccharide degradation</keyword>
<comment type="pathway">
    <text evidence="2">Glycan metabolism; N-glycan degradation.</text>
</comment>
<dbReference type="SUPFAM" id="SSF49785">
    <property type="entry name" value="Galactose-binding domain-like"/>
    <property type="match status" value="1"/>
</dbReference>
<evidence type="ECO:0000313" key="14">
    <source>
        <dbReference type="EMBL" id="RYO93283.1"/>
    </source>
</evidence>
<dbReference type="InterPro" id="IPR013783">
    <property type="entry name" value="Ig-like_fold"/>
</dbReference>
<evidence type="ECO:0000256" key="9">
    <source>
        <dbReference type="ARBA" id="ARBA00041069"/>
    </source>
</evidence>
<evidence type="ECO:0000256" key="8">
    <source>
        <dbReference type="ARBA" id="ARBA00038429"/>
    </source>
</evidence>
<dbReference type="Pfam" id="PF00703">
    <property type="entry name" value="Glyco_hydro_2"/>
    <property type="match status" value="1"/>
</dbReference>
<dbReference type="EC" id="3.2.1.25" evidence="3"/>
<feature type="domain" description="Glycoside hydrolase family 2 immunoglobulin-like beta-sandwich" evidence="11">
    <location>
        <begin position="196"/>
        <end position="298"/>
    </location>
</feature>
<dbReference type="InterPro" id="IPR017853">
    <property type="entry name" value="GH"/>
</dbReference>
<evidence type="ECO:0000256" key="1">
    <source>
        <dbReference type="ARBA" id="ARBA00000829"/>
    </source>
</evidence>
<evidence type="ECO:0000256" key="5">
    <source>
        <dbReference type="ARBA" id="ARBA00023277"/>
    </source>
</evidence>
<name>A0ABY0HLG3_9PEZI</name>
<evidence type="ECO:0000256" key="2">
    <source>
        <dbReference type="ARBA" id="ARBA00004740"/>
    </source>
</evidence>
<evidence type="ECO:0000259" key="13">
    <source>
        <dbReference type="Pfam" id="PF22666"/>
    </source>
</evidence>
<comment type="catalytic activity">
    <reaction evidence="1">
        <text>Hydrolysis of terminal, non-reducing beta-D-mannose residues in beta-D-mannosides.</text>
        <dbReference type="EC" id="3.2.1.25"/>
    </reaction>
</comment>
<dbReference type="InterPro" id="IPR054593">
    <property type="entry name" value="Beta-mannosidase-like_N2"/>
</dbReference>
<dbReference type="Gene3D" id="2.60.120.260">
    <property type="entry name" value="Galactose-binding domain-like"/>
    <property type="match status" value="1"/>
</dbReference>
<dbReference type="InterPro" id="IPR041447">
    <property type="entry name" value="Mannosidase_ig"/>
</dbReference>
<evidence type="ECO:0000256" key="6">
    <source>
        <dbReference type="ARBA" id="ARBA00023295"/>
    </source>
</evidence>
<proteinExistence type="inferred from homology"/>
<evidence type="ECO:0000259" key="11">
    <source>
        <dbReference type="Pfam" id="PF00703"/>
    </source>
</evidence>
<organism evidence="14 15">
    <name type="scientific">Monosporascus cannonballus</name>
    <dbReference type="NCBI Taxonomy" id="155416"/>
    <lineage>
        <taxon>Eukaryota</taxon>
        <taxon>Fungi</taxon>
        <taxon>Dikarya</taxon>
        <taxon>Ascomycota</taxon>
        <taxon>Pezizomycotina</taxon>
        <taxon>Sordariomycetes</taxon>
        <taxon>Xylariomycetidae</taxon>
        <taxon>Xylariales</taxon>
        <taxon>Xylariales incertae sedis</taxon>
        <taxon>Monosporascus</taxon>
    </lineage>
</organism>
<dbReference type="InterPro" id="IPR006102">
    <property type="entry name" value="Ig-like_GH2"/>
</dbReference>
<dbReference type="SUPFAM" id="SSF49303">
    <property type="entry name" value="beta-Galactosidase/glucuronidase domain"/>
    <property type="match status" value="1"/>
</dbReference>
<evidence type="ECO:0000259" key="12">
    <source>
        <dbReference type="Pfam" id="PF17786"/>
    </source>
</evidence>
<accession>A0ABY0HLG3</accession>
<comment type="similarity">
    <text evidence="8">Belongs to the glycosyl hydrolase 2 family. Beta-mannosidase B subfamily.</text>
</comment>
<dbReference type="Pfam" id="PF22666">
    <property type="entry name" value="Glyco_hydro_2_N2"/>
    <property type="match status" value="1"/>
</dbReference>